<evidence type="ECO:0000313" key="3">
    <source>
        <dbReference type="Proteomes" id="UP001595833"/>
    </source>
</evidence>
<dbReference type="Proteomes" id="UP001595833">
    <property type="component" value="Unassembled WGS sequence"/>
</dbReference>
<dbReference type="RefSeq" id="WP_344036039.1">
    <property type="nucleotide sequence ID" value="NZ_BAAAKE010000004.1"/>
</dbReference>
<proteinExistence type="predicted"/>
<dbReference type="EMBL" id="JBHSJB010000028">
    <property type="protein sequence ID" value="MFC5057746.1"/>
    <property type="molecule type" value="Genomic_DNA"/>
</dbReference>
<evidence type="ECO:0008006" key="4">
    <source>
        <dbReference type="Google" id="ProtNLM"/>
    </source>
</evidence>
<feature type="compositionally biased region" description="Basic and acidic residues" evidence="1">
    <location>
        <begin position="90"/>
        <end position="109"/>
    </location>
</feature>
<feature type="region of interest" description="Disordered" evidence="1">
    <location>
        <begin position="84"/>
        <end position="109"/>
    </location>
</feature>
<evidence type="ECO:0000256" key="1">
    <source>
        <dbReference type="SAM" id="MobiDB-lite"/>
    </source>
</evidence>
<reference evidence="3" key="1">
    <citation type="journal article" date="2019" name="Int. J. Syst. Evol. Microbiol.">
        <title>The Global Catalogue of Microorganisms (GCM) 10K type strain sequencing project: providing services to taxonomists for standard genome sequencing and annotation.</title>
        <authorList>
            <consortium name="The Broad Institute Genomics Platform"/>
            <consortium name="The Broad Institute Genome Sequencing Center for Infectious Disease"/>
            <person name="Wu L."/>
            <person name="Ma J."/>
        </authorList>
    </citation>
    <scope>NUCLEOTIDE SEQUENCE [LARGE SCALE GENOMIC DNA]</scope>
    <source>
        <strain evidence="3">KCTC 12848</strain>
    </source>
</reference>
<gene>
    <name evidence="2" type="ORF">ACFPFM_28875</name>
</gene>
<keyword evidence="3" id="KW-1185">Reference proteome</keyword>
<protein>
    <recommendedName>
        <fullName evidence="4">DUF222 domain-containing protein</fullName>
    </recommendedName>
</protein>
<comment type="caution">
    <text evidence="2">The sequence shown here is derived from an EMBL/GenBank/DDBJ whole genome shotgun (WGS) entry which is preliminary data.</text>
</comment>
<evidence type="ECO:0000313" key="2">
    <source>
        <dbReference type="EMBL" id="MFC5057746.1"/>
    </source>
</evidence>
<accession>A0ABV9YAT6</accession>
<name>A0ABV9YAT6_9PSEU</name>
<sequence length="109" mass="12375">MDEILARLLDERVEGYLDAVDRLGARGGALGVEARRLAAAWRALLRVHRRTPAGRCRRCAERGRMCAVWRVACAYFVHRLPFDRGVGAPDRVDHDVDRGARAPDREVRR</sequence>
<organism evidence="2 3">
    <name type="scientific">Saccharothrix xinjiangensis</name>
    <dbReference type="NCBI Taxonomy" id="204798"/>
    <lineage>
        <taxon>Bacteria</taxon>
        <taxon>Bacillati</taxon>
        <taxon>Actinomycetota</taxon>
        <taxon>Actinomycetes</taxon>
        <taxon>Pseudonocardiales</taxon>
        <taxon>Pseudonocardiaceae</taxon>
        <taxon>Saccharothrix</taxon>
    </lineage>
</organism>